<feature type="transmembrane region" description="Helical" evidence="8">
    <location>
        <begin position="361"/>
        <end position="383"/>
    </location>
</feature>
<name>A0A915KWR9_ROMCU</name>
<evidence type="ECO:0000259" key="9">
    <source>
        <dbReference type="Pfam" id="PF00324"/>
    </source>
</evidence>
<dbReference type="WBParaSite" id="nRc.2.0.1.t43397-RA">
    <property type="protein sequence ID" value="nRc.2.0.1.t43397-RA"/>
    <property type="gene ID" value="nRc.2.0.1.g43397"/>
</dbReference>
<dbReference type="FunFam" id="1.20.1740.10:FF:000013">
    <property type="entry name" value="Solute carrier family 12 member"/>
    <property type="match status" value="1"/>
</dbReference>
<feature type="transmembrane region" description="Helical" evidence="8">
    <location>
        <begin position="177"/>
        <end position="199"/>
    </location>
</feature>
<dbReference type="InterPro" id="IPR004842">
    <property type="entry name" value="SLC12A_fam"/>
</dbReference>
<dbReference type="InterPro" id="IPR018491">
    <property type="entry name" value="SLC12_C"/>
</dbReference>
<evidence type="ECO:0000256" key="4">
    <source>
        <dbReference type="ARBA" id="ARBA00022448"/>
    </source>
</evidence>
<evidence type="ECO:0000256" key="5">
    <source>
        <dbReference type="ARBA" id="ARBA00022692"/>
    </source>
</evidence>
<keyword evidence="7 8" id="KW-0472">Membrane</keyword>
<dbReference type="GO" id="GO:0016020">
    <property type="term" value="C:membrane"/>
    <property type="evidence" value="ECO:0007669"/>
    <property type="project" value="UniProtKB-SubCell"/>
</dbReference>
<feature type="transmembrane region" description="Helical" evidence="8">
    <location>
        <begin position="251"/>
        <end position="273"/>
    </location>
</feature>
<comment type="similarity">
    <text evidence="2">Belongs to the SLC12A transporter family.</text>
</comment>
<evidence type="ECO:0000256" key="8">
    <source>
        <dbReference type="SAM" id="Phobius"/>
    </source>
</evidence>
<reference evidence="12" key="1">
    <citation type="submission" date="2022-11" db="UniProtKB">
        <authorList>
            <consortium name="WormBaseParasite"/>
        </authorList>
    </citation>
    <scope>IDENTIFICATION</scope>
</reference>
<dbReference type="Gene3D" id="1.20.1740.10">
    <property type="entry name" value="Amino acid/polyamine transporter I"/>
    <property type="match status" value="1"/>
</dbReference>
<evidence type="ECO:0000259" key="10">
    <source>
        <dbReference type="Pfam" id="PF03522"/>
    </source>
</evidence>
<dbReference type="PANTHER" id="PTHR11827">
    <property type="entry name" value="SOLUTE CARRIER FAMILY 12, CATION COTRANSPORTERS"/>
    <property type="match status" value="1"/>
</dbReference>
<dbReference type="PANTHER" id="PTHR11827:SF72">
    <property type="entry name" value="GH08340P"/>
    <property type="match status" value="1"/>
</dbReference>
<feature type="domain" description="Amino acid permease/ SLC12A" evidence="9">
    <location>
        <begin position="146"/>
        <end position="446"/>
    </location>
</feature>
<evidence type="ECO:0000256" key="7">
    <source>
        <dbReference type="ARBA" id="ARBA00023136"/>
    </source>
</evidence>
<dbReference type="GO" id="GO:0015379">
    <property type="term" value="F:potassium:chloride symporter activity"/>
    <property type="evidence" value="ECO:0007669"/>
    <property type="project" value="TreeGrafter"/>
</dbReference>
<dbReference type="GO" id="GO:0006884">
    <property type="term" value="P:cell volume homeostasis"/>
    <property type="evidence" value="ECO:0007669"/>
    <property type="project" value="TreeGrafter"/>
</dbReference>
<evidence type="ECO:0000256" key="1">
    <source>
        <dbReference type="ARBA" id="ARBA00004141"/>
    </source>
</evidence>
<dbReference type="GO" id="GO:0055075">
    <property type="term" value="P:potassium ion homeostasis"/>
    <property type="evidence" value="ECO:0007669"/>
    <property type="project" value="TreeGrafter"/>
</dbReference>
<feature type="transmembrane region" description="Helical" evidence="8">
    <location>
        <begin position="305"/>
        <end position="324"/>
    </location>
</feature>
<dbReference type="Pfam" id="PF00324">
    <property type="entry name" value="AA_permease"/>
    <property type="match status" value="1"/>
</dbReference>
<evidence type="ECO:0000256" key="6">
    <source>
        <dbReference type="ARBA" id="ARBA00022989"/>
    </source>
</evidence>
<dbReference type="GO" id="GO:0055064">
    <property type="term" value="P:chloride ion homeostasis"/>
    <property type="evidence" value="ECO:0007669"/>
    <property type="project" value="TreeGrafter"/>
</dbReference>
<keyword evidence="5 8" id="KW-0812">Transmembrane</keyword>
<dbReference type="Proteomes" id="UP000887565">
    <property type="component" value="Unplaced"/>
</dbReference>
<evidence type="ECO:0000313" key="12">
    <source>
        <dbReference type="WBParaSite" id="nRc.2.0.1.t43397-RA"/>
    </source>
</evidence>
<keyword evidence="6 8" id="KW-1133">Transmembrane helix</keyword>
<organism evidence="11 12">
    <name type="scientific">Romanomermis culicivorax</name>
    <name type="common">Nematode worm</name>
    <dbReference type="NCBI Taxonomy" id="13658"/>
    <lineage>
        <taxon>Eukaryota</taxon>
        <taxon>Metazoa</taxon>
        <taxon>Ecdysozoa</taxon>
        <taxon>Nematoda</taxon>
        <taxon>Enoplea</taxon>
        <taxon>Dorylaimia</taxon>
        <taxon>Mermithida</taxon>
        <taxon>Mermithoidea</taxon>
        <taxon>Mermithidae</taxon>
        <taxon>Romanomermis</taxon>
    </lineage>
</organism>
<evidence type="ECO:0000256" key="3">
    <source>
        <dbReference type="ARBA" id="ARBA00019359"/>
    </source>
</evidence>
<proteinExistence type="inferred from homology"/>
<keyword evidence="11" id="KW-1185">Reference proteome</keyword>
<sequence length="830" mass="91946">IASQLGAHLTLAPVTPWRPPHFSAQAASYFGVRLTLARVLLWRQYEQSSNLLGSVLGDARSASMLGVPSRNMISRALGPEFGGSIGVLFFLANIFSCALSLAGLSEATINNFGPGGYMASETIHALPTGHWYHFGYAFCISTVTSSFNYTGLSSTTFGENLFADWGFDYTTHVPMNFPYVFGVVFSGVTGLMAGANMSGDLKKPDISIPRGTLQAIFGTFFLYSITALLLAASCSRDLLKNDYTVVQNINIWPPLIFIGIFATSLASAMSNLIGASRILHRVAEDKLFGAILFPFLKLMCSSNPVNAVFFSWVLVICVLLIGALNAIAQITSVFFLLCYAGVNLACLALDLTSAPNFRPTFYYFSWHTASLGFIGSIGMMFIINPGASGVAIISLLLILIGLHYKAPIPASWGSISQALIFHQVRKYLLMLDTRKEHVKYWRPQILLLVANPKSCLPLIDFVNDLKKSGLYVLGHVKLCSNDMLEADPLQEETPYWLGLIDYLKIKAFVDITVSTSVRQGVQNLVRLSGLGAMKPNTVIFGFRDQTPSLNTFRDNKLFSKKNLKFAKLDRAEVVEYFTARDLPASSSQPSLFLDSDSLDVQRSMDAEPKVSAVEYVHIIADVLRMNKNICLARHFHKLDKETLFGKSSLSPDQERFIDVWPVDLIRPQNASTSWDNSSLFLLQLACILSMVDAWKAKTTLRVFLCVTSLQDMQRKELQLKEMLGQLRIQAKSILLPWDHVICHVATHRSTDDLTKMSETYLRSFNDLLQKNSGRSSVIFLNMPLPVINFADLENFPSECETYLECLETLTNHLPPILLVHGISSVISTAL</sequence>
<evidence type="ECO:0000313" key="11">
    <source>
        <dbReference type="Proteomes" id="UP000887565"/>
    </source>
</evidence>
<feature type="domain" description="SLC12A transporter C-terminal" evidence="10">
    <location>
        <begin position="457"/>
        <end position="544"/>
    </location>
</feature>
<feature type="transmembrane region" description="Helical" evidence="8">
    <location>
        <begin position="81"/>
        <end position="104"/>
    </location>
</feature>
<comment type="subcellular location">
    <subcellularLocation>
        <location evidence="1">Membrane</location>
        <topology evidence="1">Multi-pass membrane protein</topology>
    </subcellularLocation>
</comment>
<dbReference type="AlphaFoldDB" id="A0A915KWR9"/>
<protein>
    <recommendedName>
        <fullName evidence="3">Solute carrier family 12 member 9</fullName>
    </recommendedName>
</protein>
<dbReference type="InterPro" id="IPR004841">
    <property type="entry name" value="AA-permease/SLC12A_dom"/>
</dbReference>
<accession>A0A915KWR9</accession>
<dbReference type="Pfam" id="PF03522">
    <property type="entry name" value="SLC12"/>
    <property type="match status" value="1"/>
</dbReference>
<feature type="transmembrane region" description="Helical" evidence="8">
    <location>
        <begin position="211"/>
        <end position="231"/>
    </location>
</feature>
<keyword evidence="4" id="KW-0813">Transport</keyword>
<dbReference type="OMA" id="NDLPCRA"/>
<feature type="transmembrane region" description="Helical" evidence="8">
    <location>
        <begin position="330"/>
        <end position="349"/>
    </location>
</feature>
<evidence type="ECO:0000256" key="2">
    <source>
        <dbReference type="ARBA" id="ARBA00010593"/>
    </source>
</evidence>
<feature type="transmembrane region" description="Helical" evidence="8">
    <location>
        <begin position="389"/>
        <end position="406"/>
    </location>
</feature>